<feature type="binding site" evidence="6">
    <location>
        <position position="65"/>
    </location>
    <ligand>
        <name>substrate</name>
    </ligand>
</feature>
<evidence type="ECO:0000256" key="5">
    <source>
        <dbReference type="PIRSR" id="PIRSR613078-1"/>
    </source>
</evidence>
<feature type="binding site" evidence="6">
    <location>
        <begin position="9"/>
        <end position="16"/>
    </location>
    <ligand>
        <name>substrate</name>
    </ligand>
</feature>
<evidence type="ECO:0000256" key="3">
    <source>
        <dbReference type="ARBA" id="ARBA00023152"/>
    </source>
</evidence>
<dbReference type="SUPFAM" id="SSF53254">
    <property type="entry name" value="Phosphoglycerate mutase-like"/>
    <property type="match status" value="1"/>
</dbReference>
<dbReference type="PANTHER" id="PTHR11931">
    <property type="entry name" value="PHOSPHOGLYCERATE MUTASE"/>
    <property type="match status" value="1"/>
</dbReference>
<keyword evidence="8" id="KW-1185">Reference proteome</keyword>
<evidence type="ECO:0000256" key="1">
    <source>
        <dbReference type="ARBA" id="ARBA00006717"/>
    </source>
</evidence>
<comment type="similarity">
    <text evidence="1">Belongs to the phosphoglycerate mutase family. BPG-dependent PGAM subfamily.</text>
</comment>
<dbReference type="Proteomes" id="UP000095094">
    <property type="component" value="Unassembled WGS sequence"/>
</dbReference>
<dbReference type="InterPro" id="IPR029033">
    <property type="entry name" value="His_PPase_superfam"/>
</dbReference>
<dbReference type="SMART" id="SM00855">
    <property type="entry name" value="PGAM"/>
    <property type="match status" value="1"/>
</dbReference>
<reference evidence="8" key="1">
    <citation type="submission" date="2016-09" db="EMBL/GenBank/DDBJ databases">
        <authorList>
            <person name="Gulvik C.A."/>
        </authorList>
    </citation>
    <scope>NUCLEOTIDE SEQUENCE [LARGE SCALE GENOMIC DNA]</scope>
    <source>
        <strain evidence="8">LMG 8895</strain>
    </source>
</reference>
<dbReference type="CDD" id="cd07067">
    <property type="entry name" value="HP_PGM_like"/>
    <property type="match status" value="1"/>
</dbReference>
<name>A0A1E5G778_9ENTE</name>
<dbReference type="AlphaFoldDB" id="A0A1E5G778"/>
<feature type="binding site" evidence="6">
    <location>
        <position position="103"/>
    </location>
    <ligand>
        <name>substrate</name>
    </ligand>
</feature>
<feature type="active site" description="Proton donor/acceptor" evidence="5">
    <location>
        <position position="92"/>
    </location>
</feature>
<evidence type="ECO:0000313" key="7">
    <source>
        <dbReference type="EMBL" id="OEG08465.1"/>
    </source>
</evidence>
<dbReference type="EMBL" id="MIJY01000047">
    <property type="protein sequence ID" value="OEG08465.1"/>
    <property type="molecule type" value="Genomic_DNA"/>
</dbReference>
<dbReference type="GO" id="GO:0004619">
    <property type="term" value="F:phosphoglycerate mutase activity"/>
    <property type="evidence" value="ECO:0007669"/>
    <property type="project" value="UniProtKB-EC"/>
</dbReference>
<evidence type="ECO:0000256" key="2">
    <source>
        <dbReference type="ARBA" id="ARBA00012028"/>
    </source>
</evidence>
<keyword evidence="4" id="KW-0413">Isomerase</keyword>
<gene>
    <name evidence="7" type="ORF">BCR25_13745</name>
</gene>
<dbReference type="InterPro" id="IPR013078">
    <property type="entry name" value="His_Pase_superF_clade-1"/>
</dbReference>
<protein>
    <recommendedName>
        <fullName evidence="2">phosphoglycerate mutase (2,3-diphosphoglycerate-dependent)</fullName>
        <ecNumber evidence="2">5.4.2.11</ecNumber>
    </recommendedName>
</protein>
<dbReference type="PROSITE" id="PS00175">
    <property type="entry name" value="PG_MUTASE"/>
    <property type="match status" value="1"/>
</dbReference>
<keyword evidence="3" id="KW-0324">Glycolysis</keyword>
<evidence type="ECO:0000256" key="6">
    <source>
        <dbReference type="PIRSR" id="PIRSR613078-2"/>
    </source>
</evidence>
<organism evidence="7 8">
    <name type="scientific">Enterococcus termitis</name>
    <dbReference type="NCBI Taxonomy" id="332950"/>
    <lineage>
        <taxon>Bacteria</taxon>
        <taxon>Bacillati</taxon>
        <taxon>Bacillota</taxon>
        <taxon>Bacilli</taxon>
        <taxon>Lactobacillales</taxon>
        <taxon>Enterococcaceae</taxon>
        <taxon>Enterococcus</taxon>
    </lineage>
</organism>
<sequence>MKKKIYLLRHGETTYNRKGIYQGILDSPLTEVGKQQAQTNGFLLKRKLIAVADQEIMFVSSPLERALQSSALIQKILNRNSLTLITDERLKEVNIGRWNGKNKEQIQQVHPTIDCDAFNWYFNSPDGESLFEVKERCNDFIRDLTEIEAEHVIIMAHGLFGRVFRGCLLNLSNEELLRLDVPQTGFFMIEKQHVLFITNQFDDF</sequence>
<dbReference type="Gene3D" id="3.40.50.1240">
    <property type="entry name" value="Phosphoglycerate mutase-like"/>
    <property type="match status" value="1"/>
</dbReference>
<dbReference type="PIRSF" id="PIRSF000709">
    <property type="entry name" value="6PFK_2-Ptase"/>
    <property type="match status" value="1"/>
</dbReference>
<dbReference type="GO" id="GO:0006096">
    <property type="term" value="P:glycolytic process"/>
    <property type="evidence" value="ECO:0007669"/>
    <property type="project" value="UniProtKB-KW"/>
</dbReference>
<dbReference type="RefSeq" id="WP_069665302.1">
    <property type="nucleotide sequence ID" value="NZ_JBHUJJ010000001.1"/>
</dbReference>
<evidence type="ECO:0000256" key="4">
    <source>
        <dbReference type="ARBA" id="ARBA00023235"/>
    </source>
</evidence>
<dbReference type="InterPro" id="IPR005952">
    <property type="entry name" value="Phosphogly_mut1"/>
</dbReference>
<dbReference type="EC" id="5.4.2.11" evidence="2"/>
<comment type="caution">
    <text evidence="7">The sequence shown here is derived from an EMBL/GenBank/DDBJ whole genome shotgun (WGS) entry which is preliminary data.</text>
</comment>
<proteinExistence type="inferred from homology"/>
<dbReference type="Pfam" id="PF00300">
    <property type="entry name" value="His_Phos_1"/>
    <property type="match status" value="1"/>
</dbReference>
<dbReference type="InterPro" id="IPR001345">
    <property type="entry name" value="PG/BPGM_mutase_AS"/>
</dbReference>
<accession>A0A1E5G778</accession>
<feature type="active site" description="Tele-phosphohistidine intermediate" evidence="5">
    <location>
        <position position="10"/>
    </location>
</feature>
<evidence type="ECO:0000313" key="8">
    <source>
        <dbReference type="Proteomes" id="UP000095094"/>
    </source>
</evidence>